<dbReference type="RefSeq" id="WP_076685401.1">
    <property type="nucleotide sequence ID" value="NZ_CP015588.1"/>
</dbReference>
<evidence type="ECO:0000256" key="5">
    <source>
        <dbReference type="ARBA" id="ARBA00022900"/>
    </source>
</evidence>
<dbReference type="GO" id="GO:0004867">
    <property type="term" value="F:serine-type endopeptidase inhibitor activity"/>
    <property type="evidence" value="ECO:0007669"/>
    <property type="project" value="UniProtKB-KW"/>
</dbReference>
<dbReference type="Proteomes" id="UP000187191">
    <property type="component" value="Chromosome"/>
</dbReference>
<dbReference type="PROSITE" id="PS51318">
    <property type="entry name" value="TAT"/>
    <property type="match status" value="1"/>
</dbReference>
<dbReference type="AlphaFoldDB" id="A0A1P8TIL3"/>
<feature type="signal peptide" evidence="7">
    <location>
        <begin position="1"/>
        <end position="25"/>
    </location>
</feature>
<dbReference type="SUPFAM" id="SSF55399">
    <property type="entry name" value="Subtilisin inhibitor"/>
    <property type="match status" value="1"/>
</dbReference>
<evidence type="ECO:0000256" key="6">
    <source>
        <dbReference type="ARBA" id="ARBA00023157"/>
    </source>
</evidence>
<reference evidence="10 12" key="2">
    <citation type="submission" date="2020-12" db="EMBL/GenBank/DDBJ databases">
        <title>Identification and biosynthesis of polyene macrolides produced by Streptomyces alfalfae Men-myco-93-63.</title>
        <authorList>
            <person name="Liu D."/>
            <person name="Li Y."/>
            <person name="Liu L."/>
            <person name="Han X."/>
            <person name="Shen F."/>
        </authorList>
    </citation>
    <scope>NUCLEOTIDE SEQUENCE [LARGE SCALE GENOMIC DNA]</scope>
    <source>
        <strain evidence="10 12">Men-myco-93-63</strain>
    </source>
</reference>
<evidence type="ECO:0000256" key="2">
    <source>
        <dbReference type="ARBA" id="ARBA00010472"/>
    </source>
</evidence>
<keyword evidence="6" id="KW-1015">Disulfide bond</keyword>
<gene>
    <name evidence="9" type="ORF">A7J05_18430</name>
    <name evidence="10" type="ORF">I8755_18840</name>
</gene>
<dbReference type="KEGG" id="ssia:A7J05_18430"/>
<proteinExistence type="inferred from homology"/>
<evidence type="ECO:0000256" key="7">
    <source>
        <dbReference type="SAM" id="SignalP"/>
    </source>
</evidence>
<protein>
    <recommendedName>
        <fullName evidence="8">Subtilisin inhibitor domain-containing protein</fullName>
    </recommendedName>
</protein>
<accession>A0A1P8TIL3</accession>
<keyword evidence="7" id="KW-0732">Signal</keyword>
<dbReference type="GO" id="GO:0005576">
    <property type="term" value="C:extracellular region"/>
    <property type="evidence" value="ECO:0007669"/>
    <property type="project" value="UniProtKB-SubCell"/>
</dbReference>
<comment type="subcellular location">
    <subcellularLocation>
        <location evidence="1">Secreted</location>
    </subcellularLocation>
</comment>
<dbReference type="EMBL" id="CP065959">
    <property type="protein sequence ID" value="QQC90234.1"/>
    <property type="molecule type" value="Genomic_DNA"/>
</dbReference>
<dbReference type="Gene3D" id="3.30.350.10">
    <property type="entry name" value="Subtilisin inhibitor-like"/>
    <property type="match status" value="1"/>
</dbReference>
<dbReference type="InterPro" id="IPR006311">
    <property type="entry name" value="TAT_signal"/>
</dbReference>
<feature type="domain" description="Subtilisin inhibitor" evidence="8">
    <location>
        <begin position="37"/>
        <end position="113"/>
    </location>
</feature>
<evidence type="ECO:0000256" key="4">
    <source>
        <dbReference type="ARBA" id="ARBA00022690"/>
    </source>
</evidence>
<dbReference type="InterPro" id="IPR023549">
    <property type="entry name" value="Subtilisin_inhibitor"/>
</dbReference>
<evidence type="ECO:0000313" key="12">
    <source>
        <dbReference type="Proteomes" id="UP000596130"/>
    </source>
</evidence>
<dbReference type="OrthoDB" id="3427327at2"/>
<dbReference type="Proteomes" id="UP000596130">
    <property type="component" value="Chromosome"/>
</dbReference>
<sequence>MLRRLLLTAAASAAALSALPSAAQAAPGPVAPADRLTITVAGTEGADGTYVLDCHRTGGTHPQAAKACERLDAVTVYGKDPFAKTPPGAMCTMQYGGPATARVTGTWQGRPVNATYDRSDGCEISRWNHLVPVLPDTSART</sequence>
<evidence type="ECO:0000313" key="9">
    <source>
        <dbReference type="EMBL" id="APY87445.1"/>
    </source>
</evidence>
<dbReference type="Pfam" id="PF00720">
    <property type="entry name" value="SSI"/>
    <property type="match status" value="1"/>
</dbReference>
<reference evidence="9 11" key="1">
    <citation type="submission" date="2016-05" db="EMBL/GenBank/DDBJ databases">
        <authorList>
            <person name="Gu J."/>
        </authorList>
    </citation>
    <scope>NUCLEOTIDE SEQUENCE [LARGE SCALE GENOMIC DNA]</scope>
    <source>
        <strain evidence="9 11">ACCC40021</strain>
    </source>
</reference>
<organism evidence="10 12">
    <name type="scientific">Streptomyces alfalfae</name>
    <dbReference type="NCBI Taxonomy" id="1642299"/>
    <lineage>
        <taxon>Bacteria</taxon>
        <taxon>Bacillati</taxon>
        <taxon>Actinomycetota</taxon>
        <taxon>Actinomycetes</taxon>
        <taxon>Kitasatosporales</taxon>
        <taxon>Streptomycetaceae</taxon>
        <taxon>Streptomyces</taxon>
    </lineage>
</organism>
<keyword evidence="11" id="KW-1185">Reference proteome</keyword>
<evidence type="ECO:0000313" key="10">
    <source>
        <dbReference type="EMBL" id="QQC90234.1"/>
    </source>
</evidence>
<keyword evidence="3" id="KW-0964">Secreted</keyword>
<keyword evidence="4" id="KW-0646">Protease inhibitor</keyword>
<evidence type="ECO:0000256" key="3">
    <source>
        <dbReference type="ARBA" id="ARBA00022525"/>
    </source>
</evidence>
<dbReference type="EMBL" id="CP015588">
    <property type="protein sequence ID" value="APY87445.1"/>
    <property type="molecule type" value="Genomic_DNA"/>
</dbReference>
<comment type="similarity">
    <text evidence="2">Belongs to the protease inhibitor I16 (SSI) family.</text>
</comment>
<evidence type="ECO:0000259" key="8">
    <source>
        <dbReference type="Pfam" id="PF00720"/>
    </source>
</evidence>
<name>A0A1P8TIL3_9ACTN</name>
<feature type="chain" id="PRO_5043148562" description="Subtilisin inhibitor domain-containing protein" evidence="7">
    <location>
        <begin position="26"/>
        <end position="141"/>
    </location>
</feature>
<evidence type="ECO:0000313" key="11">
    <source>
        <dbReference type="Proteomes" id="UP000187191"/>
    </source>
</evidence>
<dbReference type="InterPro" id="IPR036819">
    <property type="entry name" value="Subtilisin_inhibitor-like_sf"/>
</dbReference>
<keyword evidence="5" id="KW-0722">Serine protease inhibitor</keyword>
<evidence type="ECO:0000256" key="1">
    <source>
        <dbReference type="ARBA" id="ARBA00004613"/>
    </source>
</evidence>